<keyword evidence="2" id="KW-1185">Reference proteome</keyword>
<accession>A0ABQ4MGT4</accession>
<organism evidence="1 2">
    <name type="scientific">Paenibacillus vini</name>
    <dbReference type="NCBI Taxonomy" id="1476024"/>
    <lineage>
        <taxon>Bacteria</taxon>
        <taxon>Bacillati</taxon>
        <taxon>Bacillota</taxon>
        <taxon>Bacilli</taxon>
        <taxon>Bacillales</taxon>
        <taxon>Paenibacillaceae</taxon>
        <taxon>Paenibacillus</taxon>
    </lineage>
</organism>
<dbReference type="Proteomes" id="UP000679992">
    <property type="component" value="Unassembled WGS sequence"/>
</dbReference>
<dbReference type="EMBL" id="BOSL01000016">
    <property type="protein sequence ID" value="GIP55205.1"/>
    <property type="molecule type" value="Genomic_DNA"/>
</dbReference>
<gene>
    <name evidence="1" type="ORF">J42TS3_42400</name>
</gene>
<sequence length="46" mass="5380">MDKTVQQAFIEMCEQMKTENEKIQTGIDIYFGGTEQEDQFFGRVTN</sequence>
<comment type="caution">
    <text evidence="1">The sequence shown here is derived from an EMBL/GenBank/DDBJ whole genome shotgun (WGS) entry which is preliminary data.</text>
</comment>
<protein>
    <submittedName>
        <fullName evidence="1">Uncharacterized protein</fullName>
    </submittedName>
</protein>
<reference evidence="1 2" key="1">
    <citation type="submission" date="2021-03" db="EMBL/GenBank/DDBJ databases">
        <title>Antimicrobial resistance genes in bacteria isolated from Japanese honey, and their potential for conferring macrolide and lincosamide resistance in the American foulbrood pathogen Paenibacillus larvae.</title>
        <authorList>
            <person name="Okamoto M."/>
            <person name="Kumagai M."/>
            <person name="Kanamori H."/>
            <person name="Takamatsu D."/>
        </authorList>
    </citation>
    <scope>NUCLEOTIDE SEQUENCE [LARGE SCALE GENOMIC DNA]</scope>
    <source>
        <strain evidence="1 2">J42TS3</strain>
    </source>
</reference>
<name>A0ABQ4MGT4_9BACL</name>
<evidence type="ECO:0000313" key="1">
    <source>
        <dbReference type="EMBL" id="GIP55205.1"/>
    </source>
</evidence>
<proteinExistence type="predicted"/>
<evidence type="ECO:0000313" key="2">
    <source>
        <dbReference type="Proteomes" id="UP000679992"/>
    </source>
</evidence>
<dbReference type="RefSeq" id="WP_213656241.1">
    <property type="nucleotide sequence ID" value="NZ_BOSL01000016.1"/>
</dbReference>